<dbReference type="Proteomes" id="UP000821853">
    <property type="component" value="Chromosome 3"/>
</dbReference>
<sequence>MTDARSETDDGDHPSAHAQRKRERHANLRPPLMSRRSPPAGGPTLTLLFTVLLLPLALLLPEQAAAAEASKTPSKQRATGLVKHICKGTEKFTNTINLLLTFGRKALEAPRPLKFGENLGLNLTLQNLDTLTLREMPQTFCNESVAEAKLPLRLSPSVVLTRRRSLLFSPNNQKNISYTLAGLELDIAVRIDRNDPTNRVVITSLEIVYVDMIEIEVKTFAPISGRPVTMFHEHPPTPGKIALLRPIIQAGLQRILDGGGISL</sequence>
<protein>
    <submittedName>
        <fullName evidence="2">Uncharacterized protein</fullName>
    </submittedName>
</protein>
<proteinExistence type="predicted"/>
<evidence type="ECO:0000313" key="2">
    <source>
        <dbReference type="EMBL" id="KAH9370093.1"/>
    </source>
</evidence>
<dbReference type="OrthoDB" id="6507791at2759"/>
<dbReference type="OMA" id="HICKGTE"/>
<name>A0A9J6G4D1_HAELO</name>
<evidence type="ECO:0000313" key="3">
    <source>
        <dbReference type="Proteomes" id="UP000821853"/>
    </source>
</evidence>
<dbReference type="VEuPathDB" id="VectorBase:HLOH_063398"/>
<reference evidence="2 3" key="1">
    <citation type="journal article" date="2020" name="Cell">
        <title>Large-Scale Comparative Analyses of Tick Genomes Elucidate Their Genetic Diversity and Vector Capacities.</title>
        <authorList>
            <consortium name="Tick Genome and Microbiome Consortium (TIGMIC)"/>
            <person name="Jia N."/>
            <person name="Wang J."/>
            <person name="Shi W."/>
            <person name="Du L."/>
            <person name="Sun Y."/>
            <person name="Zhan W."/>
            <person name="Jiang J.F."/>
            <person name="Wang Q."/>
            <person name="Zhang B."/>
            <person name="Ji P."/>
            <person name="Bell-Sakyi L."/>
            <person name="Cui X.M."/>
            <person name="Yuan T.T."/>
            <person name="Jiang B.G."/>
            <person name="Yang W.F."/>
            <person name="Lam T.T."/>
            <person name="Chang Q.C."/>
            <person name="Ding S.J."/>
            <person name="Wang X.J."/>
            <person name="Zhu J.G."/>
            <person name="Ruan X.D."/>
            <person name="Zhao L."/>
            <person name="Wei J.T."/>
            <person name="Ye R.Z."/>
            <person name="Que T.C."/>
            <person name="Du C.H."/>
            <person name="Zhou Y.H."/>
            <person name="Cheng J.X."/>
            <person name="Dai P.F."/>
            <person name="Guo W.B."/>
            <person name="Han X.H."/>
            <person name="Huang E.J."/>
            <person name="Li L.F."/>
            <person name="Wei W."/>
            <person name="Gao Y.C."/>
            <person name="Liu J.Z."/>
            <person name="Shao H.Z."/>
            <person name="Wang X."/>
            <person name="Wang C.C."/>
            <person name="Yang T.C."/>
            <person name="Huo Q.B."/>
            <person name="Li W."/>
            <person name="Chen H.Y."/>
            <person name="Chen S.E."/>
            <person name="Zhou L.G."/>
            <person name="Ni X.B."/>
            <person name="Tian J.H."/>
            <person name="Sheng Y."/>
            <person name="Liu T."/>
            <person name="Pan Y.S."/>
            <person name="Xia L.Y."/>
            <person name="Li J."/>
            <person name="Zhao F."/>
            <person name="Cao W.C."/>
        </authorList>
    </citation>
    <scope>NUCLEOTIDE SEQUENCE [LARGE SCALE GENOMIC DNA]</scope>
    <source>
        <strain evidence="2">HaeL-2018</strain>
    </source>
</reference>
<comment type="caution">
    <text evidence="2">The sequence shown here is derived from an EMBL/GenBank/DDBJ whole genome shotgun (WGS) entry which is preliminary data.</text>
</comment>
<accession>A0A9J6G4D1</accession>
<keyword evidence="3" id="KW-1185">Reference proteome</keyword>
<dbReference type="EMBL" id="JABSTR010000005">
    <property type="protein sequence ID" value="KAH9370093.1"/>
    <property type="molecule type" value="Genomic_DNA"/>
</dbReference>
<gene>
    <name evidence="2" type="ORF">HPB48_011260</name>
</gene>
<feature type="region of interest" description="Disordered" evidence="1">
    <location>
        <begin position="1"/>
        <end position="40"/>
    </location>
</feature>
<dbReference type="AlphaFoldDB" id="A0A9J6G4D1"/>
<evidence type="ECO:0000256" key="1">
    <source>
        <dbReference type="SAM" id="MobiDB-lite"/>
    </source>
</evidence>
<feature type="compositionally biased region" description="Low complexity" evidence="1">
    <location>
        <begin position="28"/>
        <end position="40"/>
    </location>
</feature>
<feature type="compositionally biased region" description="Basic and acidic residues" evidence="1">
    <location>
        <begin position="1"/>
        <end position="15"/>
    </location>
</feature>
<organism evidence="2 3">
    <name type="scientific">Haemaphysalis longicornis</name>
    <name type="common">Bush tick</name>
    <dbReference type="NCBI Taxonomy" id="44386"/>
    <lineage>
        <taxon>Eukaryota</taxon>
        <taxon>Metazoa</taxon>
        <taxon>Ecdysozoa</taxon>
        <taxon>Arthropoda</taxon>
        <taxon>Chelicerata</taxon>
        <taxon>Arachnida</taxon>
        <taxon>Acari</taxon>
        <taxon>Parasitiformes</taxon>
        <taxon>Ixodida</taxon>
        <taxon>Ixodoidea</taxon>
        <taxon>Ixodidae</taxon>
        <taxon>Haemaphysalinae</taxon>
        <taxon>Haemaphysalis</taxon>
    </lineage>
</organism>